<keyword evidence="4 7" id="KW-0808">Transferase</keyword>
<dbReference type="GO" id="GO:0006520">
    <property type="term" value="P:amino acid metabolic process"/>
    <property type="evidence" value="ECO:0007669"/>
    <property type="project" value="InterPro"/>
</dbReference>
<dbReference type="InterPro" id="IPR050596">
    <property type="entry name" value="AspAT/PAT-like"/>
</dbReference>
<feature type="domain" description="Aminotransferase class I/classII large" evidence="6">
    <location>
        <begin position="79"/>
        <end position="422"/>
    </location>
</feature>
<dbReference type="PANTHER" id="PTHR46383:SF1">
    <property type="entry name" value="ASPARTATE AMINOTRANSFERASE"/>
    <property type="match status" value="1"/>
</dbReference>
<keyword evidence="8" id="KW-1185">Reference proteome</keyword>
<accession>A0A410JVF8</accession>
<dbReference type="InterPro" id="IPR004839">
    <property type="entry name" value="Aminotransferase_I/II_large"/>
</dbReference>
<keyword evidence="3 7" id="KW-0032">Aminotransferase</keyword>
<evidence type="ECO:0000313" key="7">
    <source>
        <dbReference type="EMBL" id="QAR32028.1"/>
    </source>
</evidence>
<proteinExistence type="inferred from homology"/>
<keyword evidence="5" id="KW-0663">Pyridoxal phosphate</keyword>
<sequence length="436" mass="48378">MNALAKELNEIIAGVNPAVYEMLSDLGKNIYMPKGIITQSAEAKEKAHKFNATIGIAMEKGEPMYLQCIYDHLKGLPAKDVFTYAPSSGKPELRTRWRKKIYDENPALAGKNIGSPVVTNALTHGLNIVADMFLDKGDYVVLPSMFWGNYRLTFSVINGAEIATYETFTEKGGFNVQALLSKVEECGKIKGKAVVILNFPNNPSGYTPLPAEAKAIADGLTAIAEKGIKLVVVTDDAYFTLFYEDSITESLYGQLVSRSKNLLPIKLDGATKEEFVWGFRVGFITFGATSSADESKMFAAIEKKVTGLIRGTISNCPHPSQTLVLKSLEHPDFEKQRKQKFEVLKERALKFKEILGRGEFTDQFTYYPFNSGYFMCLKLNTVDAEELRIHLLDKYGIGTISSSKTDLRIAFSCVEVGDSEELFKCIYQACKELAAK</sequence>
<name>A0A410JVF8_9BACT</name>
<dbReference type="InterPro" id="IPR015424">
    <property type="entry name" value="PyrdxlP-dep_Trfase"/>
</dbReference>
<evidence type="ECO:0000256" key="2">
    <source>
        <dbReference type="ARBA" id="ARBA00007441"/>
    </source>
</evidence>
<evidence type="ECO:0000256" key="5">
    <source>
        <dbReference type="ARBA" id="ARBA00022898"/>
    </source>
</evidence>
<dbReference type="GO" id="GO:0030170">
    <property type="term" value="F:pyridoxal phosphate binding"/>
    <property type="evidence" value="ECO:0007669"/>
    <property type="project" value="InterPro"/>
</dbReference>
<dbReference type="SUPFAM" id="SSF53383">
    <property type="entry name" value="PLP-dependent transferases"/>
    <property type="match status" value="1"/>
</dbReference>
<evidence type="ECO:0000256" key="1">
    <source>
        <dbReference type="ARBA" id="ARBA00001933"/>
    </source>
</evidence>
<comment type="similarity">
    <text evidence="2">Belongs to the class-I pyridoxal-phosphate-dependent aminotransferase family.</text>
</comment>
<dbReference type="OrthoDB" id="9762162at2"/>
<dbReference type="GO" id="GO:0008483">
    <property type="term" value="F:transaminase activity"/>
    <property type="evidence" value="ECO:0007669"/>
    <property type="project" value="UniProtKB-KW"/>
</dbReference>
<gene>
    <name evidence="7" type="ORF">EP073_01000</name>
</gene>
<dbReference type="Gene3D" id="3.90.1150.10">
    <property type="entry name" value="Aspartate Aminotransferase, domain 1"/>
    <property type="match status" value="1"/>
</dbReference>
<dbReference type="AlphaFoldDB" id="A0A410JVF8"/>
<dbReference type="NCBIfam" id="NF006388">
    <property type="entry name" value="PRK08637.1"/>
    <property type="match status" value="1"/>
</dbReference>
<evidence type="ECO:0000259" key="6">
    <source>
        <dbReference type="Pfam" id="PF00155"/>
    </source>
</evidence>
<dbReference type="CDD" id="cd00609">
    <property type="entry name" value="AAT_like"/>
    <property type="match status" value="1"/>
</dbReference>
<reference evidence="7 8" key="1">
    <citation type="submission" date="2019-01" db="EMBL/GenBank/DDBJ databases">
        <title>Geovibrio thiophilus DSM 11263, complete genome.</title>
        <authorList>
            <person name="Spring S."/>
            <person name="Bunk B."/>
            <person name="Sproer C."/>
        </authorList>
    </citation>
    <scope>NUCLEOTIDE SEQUENCE [LARGE SCALE GENOMIC DNA]</scope>
    <source>
        <strain evidence="7 8">DSM 11263</strain>
    </source>
</reference>
<dbReference type="Pfam" id="PF00155">
    <property type="entry name" value="Aminotran_1_2"/>
    <property type="match status" value="1"/>
</dbReference>
<dbReference type="EMBL" id="CP035108">
    <property type="protein sequence ID" value="QAR32028.1"/>
    <property type="molecule type" value="Genomic_DNA"/>
</dbReference>
<dbReference type="Proteomes" id="UP000287502">
    <property type="component" value="Chromosome"/>
</dbReference>
<dbReference type="RefSeq" id="WP_128465315.1">
    <property type="nucleotide sequence ID" value="NZ_CP035108.1"/>
</dbReference>
<evidence type="ECO:0000256" key="3">
    <source>
        <dbReference type="ARBA" id="ARBA00022576"/>
    </source>
</evidence>
<dbReference type="InterPro" id="IPR015422">
    <property type="entry name" value="PyrdxlP-dep_Trfase_small"/>
</dbReference>
<dbReference type="PANTHER" id="PTHR46383">
    <property type="entry name" value="ASPARTATE AMINOTRANSFERASE"/>
    <property type="match status" value="1"/>
</dbReference>
<evidence type="ECO:0000313" key="8">
    <source>
        <dbReference type="Proteomes" id="UP000287502"/>
    </source>
</evidence>
<dbReference type="Gene3D" id="3.40.640.10">
    <property type="entry name" value="Type I PLP-dependent aspartate aminotransferase-like (Major domain)"/>
    <property type="match status" value="1"/>
</dbReference>
<evidence type="ECO:0000256" key="4">
    <source>
        <dbReference type="ARBA" id="ARBA00022679"/>
    </source>
</evidence>
<dbReference type="InterPro" id="IPR015421">
    <property type="entry name" value="PyrdxlP-dep_Trfase_major"/>
</dbReference>
<organism evidence="7 8">
    <name type="scientific">Geovibrio thiophilus</name>
    <dbReference type="NCBI Taxonomy" id="139438"/>
    <lineage>
        <taxon>Bacteria</taxon>
        <taxon>Pseudomonadati</taxon>
        <taxon>Deferribacterota</taxon>
        <taxon>Deferribacteres</taxon>
        <taxon>Deferribacterales</taxon>
        <taxon>Geovibrionaceae</taxon>
        <taxon>Geovibrio</taxon>
    </lineage>
</organism>
<comment type="cofactor">
    <cofactor evidence="1">
        <name>pyridoxal 5'-phosphate</name>
        <dbReference type="ChEBI" id="CHEBI:597326"/>
    </cofactor>
</comment>
<dbReference type="KEGG" id="gtl:EP073_01000"/>
<protein>
    <submittedName>
        <fullName evidence="7">Aminotransferase class I/II-fold pyridoxal phosphate-dependent enzyme</fullName>
    </submittedName>
</protein>